<proteinExistence type="predicted"/>
<dbReference type="Proteomes" id="UP000823597">
    <property type="component" value="Unassembled WGS sequence"/>
</dbReference>
<dbReference type="InterPro" id="IPR025049">
    <property type="entry name" value="Mfa-like_1"/>
</dbReference>
<dbReference type="AlphaFoldDB" id="A0A9D9I4T0"/>
<name>A0A9D9I4T0_9BACT</name>
<sequence>MMFLAGILCIYGCTKHPVQDAGHTEIGFSAACTKAAIDNGAFSAGDAFAVYGYYSPIGNTSVQETEIFNAEKVSFDGNNWTYNGARYWIPGNEYDFYAIFPFDTKARQISVEPTDGETPRRITITGFDATHSIDLMTAANTGIACESQSGNGTVGLTFRHHLARLSFPCEIEAATAAANPSYEVRINEACIYGMTRQGDIDITGDTETWDFSNYGTTTETSPFCAFSDTAGDKTISGTTVTDLFGDDILLFPSADLSEYRLHISFSTRNDASSEWKDETKDITFSSLTARWEASRHYRYTLTFQGNNILFTVNIADWNESMGGIITVE</sequence>
<dbReference type="Gene3D" id="2.60.40.2620">
    <property type="entry name" value="Fimbrillin-like"/>
    <property type="match status" value="1"/>
</dbReference>
<gene>
    <name evidence="1" type="ORF">IAB93_07870</name>
</gene>
<dbReference type="InterPro" id="IPR042278">
    <property type="entry name" value="Mfa-like_1_N"/>
</dbReference>
<dbReference type="CDD" id="cd13120">
    <property type="entry name" value="BF2867_like_N"/>
    <property type="match status" value="1"/>
</dbReference>
<dbReference type="Pfam" id="PF13149">
    <property type="entry name" value="Mfa_like_1"/>
    <property type="match status" value="1"/>
</dbReference>
<comment type="caution">
    <text evidence="1">The sequence shown here is derived from an EMBL/GenBank/DDBJ whole genome shotgun (WGS) entry which is preliminary data.</text>
</comment>
<dbReference type="EMBL" id="JADIME010000083">
    <property type="protein sequence ID" value="MBO8465893.1"/>
    <property type="molecule type" value="Genomic_DNA"/>
</dbReference>
<dbReference type="Gene3D" id="2.60.40.2630">
    <property type="match status" value="1"/>
</dbReference>
<evidence type="ECO:0000313" key="1">
    <source>
        <dbReference type="EMBL" id="MBO8465893.1"/>
    </source>
</evidence>
<protein>
    <submittedName>
        <fullName evidence="1">Fimbrillin family protein</fullName>
    </submittedName>
</protein>
<organism evidence="1 2">
    <name type="scientific">Candidatus Merdivivens pullistercoris</name>
    <dbReference type="NCBI Taxonomy" id="2840873"/>
    <lineage>
        <taxon>Bacteria</taxon>
        <taxon>Pseudomonadati</taxon>
        <taxon>Bacteroidota</taxon>
        <taxon>Bacteroidia</taxon>
        <taxon>Bacteroidales</taxon>
        <taxon>Muribaculaceae</taxon>
        <taxon>Muribaculaceae incertae sedis</taxon>
        <taxon>Candidatus Merdivivens</taxon>
    </lineage>
</organism>
<reference evidence="1" key="2">
    <citation type="journal article" date="2021" name="PeerJ">
        <title>Extensive microbial diversity within the chicken gut microbiome revealed by metagenomics and culture.</title>
        <authorList>
            <person name="Gilroy R."/>
            <person name="Ravi A."/>
            <person name="Getino M."/>
            <person name="Pursley I."/>
            <person name="Horton D.L."/>
            <person name="Alikhan N.F."/>
            <person name="Baker D."/>
            <person name="Gharbi K."/>
            <person name="Hall N."/>
            <person name="Watson M."/>
            <person name="Adriaenssens E.M."/>
            <person name="Foster-Nyarko E."/>
            <person name="Jarju S."/>
            <person name="Secka A."/>
            <person name="Antonio M."/>
            <person name="Oren A."/>
            <person name="Chaudhuri R.R."/>
            <person name="La Ragione R."/>
            <person name="Hildebrand F."/>
            <person name="Pallen M.J."/>
        </authorList>
    </citation>
    <scope>NUCLEOTIDE SEQUENCE</scope>
    <source>
        <strain evidence="1">10037</strain>
    </source>
</reference>
<reference evidence="1" key="1">
    <citation type="submission" date="2020-10" db="EMBL/GenBank/DDBJ databases">
        <authorList>
            <person name="Gilroy R."/>
        </authorList>
    </citation>
    <scope>NUCLEOTIDE SEQUENCE</scope>
    <source>
        <strain evidence="1">10037</strain>
    </source>
</reference>
<evidence type="ECO:0000313" key="2">
    <source>
        <dbReference type="Proteomes" id="UP000823597"/>
    </source>
</evidence>
<accession>A0A9D9I4T0</accession>